<dbReference type="EMBL" id="LNRQ01000001">
    <property type="protein sequence ID" value="KZN08203.1"/>
    <property type="molecule type" value="Genomic_DNA"/>
</dbReference>
<proteinExistence type="predicted"/>
<dbReference type="Gramene" id="KZN08203">
    <property type="protein sequence ID" value="KZN08203"/>
    <property type="gene ID" value="DCAR_001268"/>
</dbReference>
<reference evidence="1" key="1">
    <citation type="journal article" date="2016" name="Nat. Genet.">
        <title>A high-quality carrot genome assembly provides new insights into carotenoid accumulation and asterid genome evolution.</title>
        <authorList>
            <person name="Iorizzo M."/>
            <person name="Ellison S."/>
            <person name="Senalik D."/>
            <person name="Zeng P."/>
            <person name="Satapoomin P."/>
            <person name="Huang J."/>
            <person name="Bowman M."/>
            <person name="Iovene M."/>
            <person name="Sanseverino W."/>
            <person name="Cavagnaro P."/>
            <person name="Yildiz M."/>
            <person name="Macko-Podgorni A."/>
            <person name="Moranska E."/>
            <person name="Grzebelus E."/>
            <person name="Grzebelus D."/>
            <person name="Ashrafi H."/>
            <person name="Zheng Z."/>
            <person name="Cheng S."/>
            <person name="Spooner D."/>
            <person name="Van Deynze A."/>
            <person name="Simon P."/>
        </authorList>
    </citation>
    <scope>NUCLEOTIDE SEQUENCE [LARGE SCALE GENOMIC DNA]</scope>
    <source>
        <tissue evidence="1">Leaf</tissue>
    </source>
</reference>
<reference evidence="2" key="2">
    <citation type="submission" date="2022-03" db="EMBL/GenBank/DDBJ databases">
        <title>Draft title - Genomic analysis of global carrot germplasm unveils the trajectory of domestication and the origin of high carotenoid orange carrot.</title>
        <authorList>
            <person name="Iorizzo M."/>
            <person name="Ellison S."/>
            <person name="Senalik D."/>
            <person name="Macko-Podgorni A."/>
            <person name="Grzebelus D."/>
            <person name="Bostan H."/>
            <person name="Rolling W."/>
            <person name="Curaba J."/>
            <person name="Simon P."/>
        </authorList>
    </citation>
    <scope>NUCLEOTIDE SEQUENCE</scope>
    <source>
        <tissue evidence="2">Leaf</tissue>
    </source>
</reference>
<evidence type="ECO:0000313" key="2">
    <source>
        <dbReference type="EMBL" id="WOG81542.1"/>
    </source>
</evidence>
<keyword evidence="3" id="KW-1185">Reference proteome</keyword>
<accession>A0A162AZV9</accession>
<evidence type="ECO:0000313" key="3">
    <source>
        <dbReference type="Proteomes" id="UP000077755"/>
    </source>
</evidence>
<name>A0A162AZV9_DAUCS</name>
<sequence>MVIRGSGKAALFDMGMKRLQWIPACPYENGGRELHGFATTVTGLLDQLKCRFSISV</sequence>
<dbReference type="EMBL" id="CP093343">
    <property type="protein sequence ID" value="WOG81542.1"/>
    <property type="molecule type" value="Genomic_DNA"/>
</dbReference>
<evidence type="ECO:0000313" key="1">
    <source>
        <dbReference type="EMBL" id="KZN08203.1"/>
    </source>
</evidence>
<dbReference type="AlphaFoldDB" id="A0A162AZV9"/>
<protein>
    <submittedName>
        <fullName evidence="1">Uncharacterized protein</fullName>
    </submittedName>
</protein>
<dbReference type="Proteomes" id="UP000077755">
    <property type="component" value="Chromosome 1"/>
</dbReference>
<gene>
    <name evidence="1" type="ORF">DCAR_001268</name>
    <name evidence="2" type="ORF">DCAR_0100693</name>
</gene>
<organism evidence="1">
    <name type="scientific">Daucus carota subsp. sativus</name>
    <name type="common">Carrot</name>
    <dbReference type="NCBI Taxonomy" id="79200"/>
    <lineage>
        <taxon>Eukaryota</taxon>
        <taxon>Viridiplantae</taxon>
        <taxon>Streptophyta</taxon>
        <taxon>Embryophyta</taxon>
        <taxon>Tracheophyta</taxon>
        <taxon>Spermatophyta</taxon>
        <taxon>Magnoliopsida</taxon>
        <taxon>eudicotyledons</taxon>
        <taxon>Gunneridae</taxon>
        <taxon>Pentapetalae</taxon>
        <taxon>asterids</taxon>
        <taxon>campanulids</taxon>
        <taxon>Apiales</taxon>
        <taxon>Apiaceae</taxon>
        <taxon>Apioideae</taxon>
        <taxon>Scandiceae</taxon>
        <taxon>Daucinae</taxon>
        <taxon>Daucus</taxon>
        <taxon>Daucus sect. Daucus</taxon>
    </lineage>
</organism>